<keyword evidence="2" id="KW-0418">Kinase</keyword>
<accession>A0A392QZ08</accession>
<organism evidence="2 3">
    <name type="scientific">Trifolium medium</name>
    <dbReference type="NCBI Taxonomy" id="97028"/>
    <lineage>
        <taxon>Eukaryota</taxon>
        <taxon>Viridiplantae</taxon>
        <taxon>Streptophyta</taxon>
        <taxon>Embryophyta</taxon>
        <taxon>Tracheophyta</taxon>
        <taxon>Spermatophyta</taxon>
        <taxon>Magnoliopsida</taxon>
        <taxon>eudicotyledons</taxon>
        <taxon>Gunneridae</taxon>
        <taxon>Pentapetalae</taxon>
        <taxon>rosids</taxon>
        <taxon>fabids</taxon>
        <taxon>Fabales</taxon>
        <taxon>Fabaceae</taxon>
        <taxon>Papilionoideae</taxon>
        <taxon>50 kb inversion clade</taxon>
        <taxon>NPAAA clade</taxon>
        <taxon>Hologalegina</taxon>
        <taxon>IRL clade</taxon>
        <taxon>Trifolieae</taxon>
        <taxon>Trifolium</taxon>
    </lineage>
</organism>
<dbReference type="GO" id="GO:0016301">
    <property type="term" value="F:kinase activity"/>
    <property type="evidence" value="ECO:0007669"/>
    <property type="project" value="UniProtKB-KW"/>
</dbReference>
<feature type="non-terminal residue" evidence="2">
    <location>
        <position position="1"/>
    </location>
</feature>
<dbReference type="Proteomes" id="UP000265520">
    <property type="component" value="Unassembled WGS sequence"/>
</dbReference>
<name>A0A392QZ08_9FABA</name>
<evidence type="ECO:0000313" key="2">
    <source>
        <dbReference type="EMBL" id="MCI29124.1"/>
    </source>
</evidence>
<dbReference type="EMBL" id="LXQA010170425">
    <property type="protein sequence ID" value="MCI29124.1"/>
    <property type="molecule type" value="Genomic_DNA"/>
</dbReference>
<evidence type="ECO:0000256" key="1">
    <source>
        <dbReference type="SAM" id="SignalP"/>
    </source>
</evidence>
<comment type="caution">
    <text evidence="2">The sequence shown here is derived from an EMBL/GenBank/DDBJ whole genome shotgun (WGS) entry which is preliminary data.</text>
</comment>
<reference evidence="2 3" key="1">
    <citation type="journal article" date="2018" name="Front. Plant Sci.">
        <title>Red Clover (Trifolium pratense) and Zigzag Clover (T. medium) - A Picture of Genomic Similarities and Differences.</title>
        <authorList>
            <person name="Dluhosova J."/>
            <person name="Istvanek J."/>
            <person name="Nedelnik J."/>
            <person name="Repkova J."/>
        </authorList>
    </citation>
    <scope>NUCLEOTIDE SEQUENCE [LARGE SCALE GENOMIC DNA]</scope>
    <source>
        <strain evidence="3">cv. 10/8</strain>
        <tissue evidence="2">Leaf</tissue>
    </source>
</reference>
<evidence type="ECO:0000313" key="3">
    <source>
        <dbReference type="Proteomes" id="UP000265520"/>
    </source>
</evidence>
<feature type="signal peptide" evidence="1">
    <location>
        <begin position="1"/>
        <end position="23"/>
    </location>
</feature>
<feature type="chain" id="PRO_5017299131" evidence="1">
    <location>
        <begin position="24"/>
        <end position="86"/>
    </location>
</feature>
<dbReference type="AlphaFoldDB" id="A0A392QZ08"/>
<proteinExistence type="predicted"/>
<sequence>VSALRVSSVVYLTLCVLCHNTDTTTTLTEKTVMANTNLEDVPSVDLMTELLRRLKCSSKPDKRLILVDPIIRNKTCVQKFDAGIKT</sequence>
<keyword evidence="2" id="KW-0808">Transferase</keyword>
<protein>
    <submittedName>
        <fullName evidence="2">Adenylate kinase B</fullName>
    </submittedName>
</protein>
<keyword evidence="3" id="KW-1185">Reference proteome</keyword>
<keyword evidence="1" id="KW-0732">Signal</keyword>